<dbReference type="AlphaFoldDB" id="A0A9Q0L7M0"/>
<dbReference type="Proteomes" id="UP001149090">
    <property type="component" value="Unassembled WGS sequence"/>
</dbReference>
<dbReference type="EMBL" id="JAPDFW010000124">
    <property type="protein sequence ID" value="KAJ5067866.1"/>
    <property type="molecule type" value="Genomic_DNA"/>
</dbReference>
<organism evidence="1 2">
    <name type="scientific">Anaeramoeba ignava</name>
    <name type="common">Anaerobic marine amoeba</name>
    <dbReference type="NCBI Taxonomy" id="1746090"/>
    <lineage>
        <taxon>Eukaryota</taxon>
        <taxon>Metamonada</taxon>
        <taxon>Anaeramoebidae</taxon>
        <taxon>Anaeramoeba</taxon>
    </lineage>
</organism>
<evidence type="ECO:0000313" key="1">
    <source>
        <dbReference type="EMBL" id="KAJ5067866.1"/>
    </source>
</evidence>
<name>A0A9Q0L7M0_ANAIG</name>
<comment type="caution">
    <text evidence="1">The sequence shown here is derived from an EMBL/GenBank/DDBJ whole genome shotgun (WGS) entry which is preliminary data.</text>
</comment>
<protein>
    <submittedName>
        <fullName evidence="1">Uncharacterized protein</fullName>
    </submittedName>
</protein>
<sequence length="304" mass="36713">MLNEIWNPKYHKCYIRLISDLSSKRIKFIEKIFKTFIFDDIGIKRFNSSRNFFKYLQLKMNLLKILILNLENNILDYLIYLSQIKSVCDFLIKESSEIQTSKENIISNQENQENQLNDSQLSPFAKLMNLFTKTSIFFNSQEMLVSKLLIFLSKIISHFTKKRKQKQEEEKRKEKIINNSTRNLKNINKIYMKQFSDEDLDKEISNQDPKLESEKQEYYINYIRSQLKFEELWKILNDCLYSILQIQNNAAPKIEKKENQKSHLQEKDQEINQEIHFHFIQIHLKKIMIEQENHNISKEQPQQQ</sequence>
<evidence type="ECO:0000313" key="2">
    <source>
        <dbReference type="Proteomes" id="UP001149090"/>
    </source>
</evidence>
<accession>A0A9Q0L7M0</accession>
<gene>
    <name evidence="1" type="ORF">M0811_12784</name>
</gene>
<proteinExistence type="predicted"/>
<keyword evidence="2" id="KW-1185">Reference proteome</keyword>
<reference evidence="1" key="1">
    <citation type="submission" date="2022-10" db="EMBL/GenBank/DDBJ databases">
        <title>Novel sulphate-reducing endosymbionts in the free-living metamonad Anaeramoeba.</title>
        <authorList>
            <person name="Jerlstrom-Hultqvist J."/>
            <person name="Cepicka I."/>
            <person name="Gallot-Lavallee L."/>
            <person name="Salas-Leiva D."/>
            <person name="Curtis B.A."/>
            <person name="Zahonova K."/>
            <person name="Pipaliya S."/>
            <person name="Dacks J."/>
            <person name="Roger A.J."/>
        </authorList>
    </citation>
    <scope>NUCLEOTIDE SEQUENCE</scope>
    <source>
        <strain evidence="1">BMAN</strain>
    </source>
</reference>